<proteinExistence type="predicted"/>
<evidence type="ECO:0000313" key="1">
    <source>
        <dbReference type="EMBL" id="SJK86242.1"/>
    </source>
</evidence>
<gene>
    <name evidence="1" type="ORF">BMR1_03g00454</name>
</gene>
<dbReference type="EMBL" id="LN871598">
    <property type="protein sequence ID" value="SJK86242.1"/>
    <property type="molecule type" value="Genomic_DNA"/>
</dbReference>
<accession>A0A1R4AB50</accession>
<protein>
    <submittedName>
        <fullName evidence="1">Uncharacterized protein</fullName>
    </submittedName>
</protein>
<evidence type="ECO:0000313" key="2">
    <source>
        <dbReference type="Proteomes" id="UP000002899"/>
    </source>
</evidence>
<dbReference type="RefSeq" id="XP_012648704.2">
    <property type="nucleotide sequence ID" value="XM_012793250.2"/>
</dbReference>
<reference evidence="1 2" key="2">
    <citation type="journal article" date="2013" name="PLoS ONE">
        <title>Whole genome mapping and re-organization of the nuclear and mitochondrial genomes of Babesia microti isolates.</title>
        <authorList>
            <person name="Cornillot E."/>
            <person name="Dassouli A."/>
            <person name="Garg A."/>
            <person name="Pachikara N."/>
            <person name="Randazzo S."/>
            <person name="Depoix D."/>
            <person name="Carcy B."/>
            <person name="Delbecq S."/>
            <person name="Frutos R."/>
            <person name="Silva J.C."/>
            <person name="Sutton R."/>
            <person name="Krause P.J."/>
            <person name="Mamoun C.B."/>
        </authorList>
    </citation>
    <scope>NUCLEOTIDE SEQUENCE [LARGE SCALE GENOMIC DNA]</scope>
    <source>
        <strain evidence="1 2">RI</strain>
    </source>
</reference>
<dbReference type="GeneID" id="33043677"/>
<dbReference type="OrthoDB" id="346528at2759"/>
<dbReference type="KEGG" id="bmic:BMR1_03g00454"/>
<reference evidence="1 2" key="1">
    <citation type="journal article" date="2012" name="Nucleic Acids Res.">
        <title>Sequencing of the smallest Apicomplexan genome from the human pathogen Babesia microti.</title>
        <authorList>
            <person name="Cornillot E."/>
            <person name="Hadj-Kaddour K."/>
            <person name="Dassouli A."/>
            <person name="Noel B."/>
            <person name="Ranwez V."/>
            <person name="Vacherie B."/>
            <person name="Augagneur Y."/>
            <person name="Bres V."/>
            <person name="Duclos A."/>
            <person name="Randazzo S."/>
            <person name="Carcy B."/>
            <person name="Debierre-Grockiego F."/>
            <person name="Delbecq S."/>
            <person name="Moubri-Menage K."/>
            <person name="Shams-Eldin H."/>
            <person name="Usmani-Brown S."/>
            <person name="Bringaud F."/>
            <person name="Wincker P."/>
            <person name="Vivares C.P."/>
            <person name="Schwarz R.T."/>
            <person name="Schetters T.P."/>
            <person name="Krause P.J."/>
            <person name="Gorenflot A."/>
            <person name="Berry V."/>
            <person name="Barbe V."/>
            <person name="Ben Mamoun C."/>
        </authorList>
    </citation>
    <scope>NUCLEOTIDE SEQUENCE [LARGE SCALE GENOMIC DNA]</scope>
    <source>
        <strain evidence="1 2">RI</strain>
    </source>
</reference>
<sequence>MRAYNILIRFNSHCIARRYLGNAARGPALDDISGNFNEAKKLFYKPQLSHSELQQSVESLRLFLFWGIVGYCTLDLIINPLKSNYWHYILSVRHLYGLFVNKQSENVFYTSKSDDYGNTDAWRQYLKLYK</sequence>
<organism evidence="1 2">
    <name type="scientific">Babesia microti (strain RI)</name>
    <dbReference type="NCBI Taxonomy" id="1133968"/>
    <lineage>
        <taxon>Eukaryota</taxon>
        <taxon>Sar</taxon>
        <taxon>Alveolata</taxon>
        <taxon>Apicomplexa</taxon>
        <taxon>Aconoidasida</taxon>
        <taxon>Piroplasmida</taxon>
        <taxon>Babesiidae</taxon>
        <taxon>Babesia</taxon>
    </lineage>
</organism>
<dbReference type="Proteomes" id="UP000002899">
    <property type="component" value="Chromosome III"/>
</dbReference>
<dbReference type="AlphaFoldDB" id="A0A1R4AB50"/>
<name>A0A1R4AB50_BABMR</name>
<reference evidence="1 2" key="3">
    <citation type="journal article" date="2016" name="Sci. Rep.">
        <title>Genome-wide diversity and gene expression profiling of Babesia microti isolates identify polymorphic genes that mediate host-pathogen interactions.</title>
        <authorList>
            <person name="Silva J.C."/>
            <person name="Cornillot E."/>
            <person name="McCracken C."/>
            <person name="Usmani-Brown S."/>
            <person name="Dwivedi A."/>
            <person name="Ifeonu O.O."/>
            <person name="Crabtree J."/>
            <person name="Gotia H.T."/>
            <person name="Virji A.Z."/>
            <person name="Reynes C."/>
            <person name="Colinge J."/>
            <person name="Kumar V."/>
            <person name="Lawres L."/>
            <person name="Pazzi J.E."/>
            <person name="Pablo J.V."/>
            <person name="Hung C."/>
            <person name="Brancato J."/>
            <person name="Kumari P."/>
            <person name="Orvis J."/>
            <person name="Tretina K."/>
            <person name="Chibucos M."/>
            <person name="Ott S."/>
            <person name="Sadzewicz L."/>
            <person name="Sengamalay N."/>
            <person name="Shetty A.C."/>
            <person name="Su Q."/>
            <person name="Tallon L."/>
            <person name="Fraser C.M."/>
            <person name="Frutos R."/>
            <person name="Molina D.M."/>
            <person name="Krause P.J."/>
            <person name="Ben Mamoun C."/>
        </authorList>
    </citation>
    <scope>NUCLEOTIDE SEQUENCE [LARGE SCALE GENOMIC DNA]</scope>
    <source>
        <strain evidence="1 2">RI</strain>
    </source>
</reference>
<dbReference type="VEuPathDB" id="PiroplasmaDB:BMR1_03g00454"/>
<keyword evidence="2" id="KW-1185">Reference proteome</keyword>